<name>A0ACC0MVV8_RHOML</name>
<comment type="caution">
    <text evidence="1">The sequence shown here is derived from an EMBL/GenBank/DDBJ whole genome shotgun (WGS) entry which is preliminary data.</text>
</comment>
<sequence length="505" mass="57717">MYSRLGPKPCCAINLNLAMRRRWPLYGSPSNFQVPRNGKNCNLGSNKAQRGVLLIQAVAPLEPKCLVQSNGGQDGRSSPQLGVDSGSASGIQNQSSSEDSEELSEGEKLRRMRISKANKGLTPWNKGKKHSTETRQRIKERTQLAMQNHKVRDKLANLRHAQRICSKETRKKIAAGVQMGWERRREKLRLQKTCYFDWQNLIAEASRRGFVGQEELQWDSYQMLSEQLEQEWLESIELRKHTRMKGNKRAPRTLEERRKISEAITAKWADPEYRDRVYTALTKYHGSRVGVERKPKKRPSVDRQASPPSAAKKKAKETAITFMDNNPHESNDSRLAFNCMKLARMKKSPLYPRCEGGDYGSDPQVDFSKFLEEARNNASEEHHTTIPQYRVEAHRNQSDEAKKNRKSWKRSLFSCWKAEKKTDFTSQPPTTDSYIPEPKRGHVSTSGPIYGSRGGNSCQPRRPTSAPLKSISHLTNEVENEIPYMHLDKLDNPHGVQSYGPVYLV</sequence>
<organism evidence="1 2">
    <name type="scientific">Rhododendron molle</name>
    <name type="common">Chinese azalea</name>
    <name type="synonym">Azalea mollis</name>
    <dbReference type="NCBI Taxonomy" id="49168"/>
    <lineage>
        <taxon>Eukaryota</taxon>
        <taxon>Viridiplantae</taxon>
        <taxon>Streptophyta</taxon>
        <taxon>Embryophyta</taxon>
        <taxon>Tracheophyta</taxon>
        <taxon>Spermatophyta</taxon>
        <taxon>Magnoliopsida</taxon>
        <taxon>eudicotyledons</taxon>
        <taxon>Gunneridae</taxon>
        <taxon>Pentapetalae</taxon>
        <taxon>asterids</taxon>
        <taxon>Ericales</taxon>
        <taxon>Ericaceae</taxon>
        <taxon>Ericoideae</taxon>
        <taxon>Rhodoreae</taxon>
        <taxon>Rhododendron</taxon>
    </lineage>
</organism>
<protein>
    <submittedName>
        <fullName evidence="1">Uncharacterized protein</fullName>
    </submittedName>
</protein>
<dbReference type="EMBL" id="CM046395">
    <property type="protein sequence ID" value="KAI8544774.1"/>
    <property type="molecule type" value="Genomic_DNA"/>
</dbReference>
<keyword evidence="2" id="KW-1185">Reference proteome</keyword>
<evidence type="ECO:0000313" key="1">
    <source>
        <dbReference type="EMBL" id="KAI8544774.1"/>
    </source>
</evidence>
<dbReference type="Proteomes" id="UP001062846">
    <property type="component" value="Chromosome 8"/>
</dbReference>
<reference evidence="1" key="1">
    <citation type="submission" date="2022-02" db="EMBL/GenBank/DDBJ databases">
        <title>Plant Genome Project.</title>
        <authorList>
            <person name="Zhang R.-G."/>
        </authorList>
    </citation>
    <scope>NUCLEOTIDE SEQUENCE</scope>
    <source>
        <strain evidence="1">AT1</strain>
    </source>
</reference>
<evidence type="ECO:0000313" key="2">
    <source>
        <dbReference type="Proteomes" id="UP001062846"/>
    </source>
</evidence>
<proteinExistence type="predicted"/>
<gene>
    <name evidence="1" type="ORF">RHMOL_Rhmol08G0321100</name>
</gene>
<accession>A0ACC0MVV8</accession>